<proteinExistence type="inferred from homology"/>
<dbReference type="PANTHER" id="PTHR12526">
    <property type="entry name" value="GLYCOSYLTRANSFERASE"/>
    <property type="match status" value="1"/>
</dbReference>
<dbReference type="Gene3D" id="3.40.50.2000">
    <property type="entry name" value="Glycogen Phosphorylase B"/>
    <property type="match status" value="2"/>
</dbReference>
<evidence type="ECO:0000259" key="3">
    <source>
        <dbReference type="Pfam" id="PF13439"/>
    </source>
</evidence>
<feature type="domain" description="Glycosyl transferase family 1" evidence="2">
    <location>
        <begin position="181"/>
        <end position="354"/>
    </location>
</feature>
<dbReference type="PATRIC" id="fig|1396.428.peg.2459"/>
<dbReference type="Pfam" id="PF13439">
    <property type="entry name" value="Glyco_transf_4"/>
    <property type="match status" value="1"/>
</dbReference>
<name>A0A0G8EE60_BACCE</name>
<dbReference type="Pfam" id="PF00534">
    <property type="entry name" value="Glycos_transf_1"/>
    <property type="match status" value="1"/>
</dbReference>
<dbReference type="SUPFAM" id="SSF53756">
    <property type="entry name" value="UDP-Glycosyltransferase/glycogen phosphorylase"/>
    <property type="match status" value="1"/>
</dbReference>
<evidence type="ECO:0000259" key="2">
    <source>
        <dbReference type="Pfam" id="PF00534"/>
    </source>
</evidence>
<dbReference type="EMBL" id="LCYI01000061">
    <property type="protein sequence ID" value="KLA22405.1"/>
    <property type="molecule type" value="Genomic_DNA"/>
</dbReference>
<dbReference type="AlphaFoldDB" id="A0A0G8EE60"/>
<evidence type="ECO:0000256" key="1">
    <source>
        <dbReference type="ARBA" id="ARBA00009481"/>
    </source>
</evidence>
<comment type="similarity">
    <text evidence="1">Belongs to the glycosyltransferase group 1 family. Glycosyltransferase 4 subfamily.</text>
</comment>
<dbReference type="Proteomes" id="UP000035214">
    <property type="component" value="Unassembled WGS sequence"/>
</dbReference>
<protein>
    <recommendedName>
        <fullName evidence="6">Glycosyl transferase</fullName>
    </recommendedName>
</protein>
<dbReference type="GO" id="GO:0016757">
    <property type="term" value="F:glycosyltransferase activity"/>
    <property type="evidence" value="ECO:0007669"/>
    <property type="project" value="InterPro"/>
</dbReference>
<evidence type="ECO:0008006" key="6">
    <source>
        <dbReference type="Google" id="ProtNLM"/>
    </source>
</evidence>
<organism evidence="4 5">
    <name type="scientific">Bacillus cereus</name>
    <dbReference type="NCBI Taxonomy" id="1396"/>
    <lineage>
        <taxon>Bacteria</taxon>
        <taxon>Bacillati</taxon>
        <taxon>Bacillota</taxon>
        <taxon>Bacilli</taxon>
        <taxon>Bacillales</taxon>
        <taxon>Bacillaceae</taxon>
        <taxon>Bacillus</taxon>
        <taxon>Bacillus cereus group</taxon>
    </lineage>
</organism>
<evidence type="ECO:0000313" key="4">
    <source>
        <dbReference type="EMBL" id="KLA22405.1"/>
    </source>
</evidence>
<reference evidence="4 5" key="1">
    <citation type="submission" date="2015-04" db="EMBL/GenBank/DDBJ databases">
        <title>Draft Genome Sequences of Eight Spore-Forming Food Isolates of Bacillus cereus Genome sequencing.</title>
        <authorList>
            <person name="Krawcyk A.O."/>
            <person name="de Jong A."/>
            <person name="Eijlander R.T."/>
            <person name="Berendsen E.M."/>
            <person name="Holsappel S."/>
            <person name="Wells-Bennik M."/>
            <person name="Kuipers O.P."/>
        </authorList>
    </citation>
    <scope>NUCLEOTIDE SEQUENCE [LARGE SCALE GENOMIC DNA]</scope>
    <source>
        <strain evidence="4 5">B4077</strain>
    </source>
</reference>
<dbReference type="PANTHER" id="PTHR12526:SF638">
    <property type="entry name" value="SPORE COAT PROTEIN SA"/>
    <property type="match status" value="1"/>
</dbReference>
<sequence length="396" mass="45375">MKIAYICTEKLPSPAIKGGAIQMMIDGVSPYISQDYELTIFSISDPSLPNQKTQDNVNYVYLPQKDYEQHVIRTLQTNIFDIIHVFNRPKNIPLYKQASPHSKFVLGLHNDMFAEHKLSICEGDLIIEMVTAIVTVSNYIKQTVIERFPQAEEKISIVYSGVNLKQSPSIWTPTGQKIRNAFRTKYGIQDKKVILFVGRLCKNKGPDLLIQAMKKIIQTHKDTVLVIVGGKWFSDNRVNKYVKKLYRMARPIKEHVIFTKFIPADQIHNIFLMGDIFICSSQWNEPLARVHYEAMAAGIPIITTNRGGNAEVITDEYNGCLVEQYDNPMEFARLVQALLSQREFAQWIAENGRKIVEENFTFKHTAKKLDQVYKQVAESTNQPARNLIRPLKILIV</sequence>
<dbReference type="CDD" id="cd03801">
    <property type="entry name" value="GT4_PimA-like"/>
    <property type="match status" value="1"/>
</dbReference>
<feature type="domain" description="Glycosyltransferase subfamily 4-like N-terminal" evidence="3">
    <location>
        <begin position="70"/>
        <end position="165"/>
    </location>
</feature>
<comment type="caution">
    <text evidence="4">The sequence shown here is derived from an EMBL/GenBank/DDBJ whole genome shotgun (WGS) entry which is preliminary data.</text>
</comment>
<gene>
    <name evidence="4" type="ORF">B4077_6186</name>
</gene>
<accession>A0A0G8EE60</accession>
<dbReference type="InterPro" id="IPR001296">
    <property type="entry name" value="Glyco_trans_1"/>
</dbReference>
<dbReference type="InterPro" id="IPR028098">
    <property type="entry name" value="Glyco_trans_4-like_N"/>
</dbReference>
<evidence type="ECO:0000313" key="5">
    <source>
        <dbReference type="Proteomes" id="UP000035214"/>
    </source>
</evidence>
<dbReference type="RefSeq" id="WP_046956789.1">
    <property type="nucleotide sequence ID" value="NZ_LCYI01000061.1"/>
</dbReference>